<dbReference type="RefSeq" id="WP_095117393.1">
    <property type="nucleotide sequence ID" value="NZ_BMCB01000006.1"/>
</dbReference>
<reference evidence="1" key="4">
    <citation type="submission" date="2024-05" db="EMBL/GenBank/DDBJ databases">
        <authorList>
            <person name="Sun Q."/>
            <person name="Sedlacek I."/>
        </authorList>
    </citation>
    <scope>NUCLEOTIDE SEQUENCE</scope>
    <source>
        <strain evidence="1">CCM 4175</strain>
    </source>
</reference>
<reference evidence="2 3" key="2">
    <citation type="submission" date="2017-06" db="EMBL/GenBank/DDBJ databases">
        <authorList>
            <consortium name="Pathogen Informatics"/>
        </authorList>
    </citation>
    <scope>NUCLEOTIDE SEQUENCE [LARGE SCALE GENOMIC DNA]</scope>
    <source>
        <strain evidence="2 3">NCTC13833</strain>
    </source>
</reference>
<evidence type="ECO:0000313" key="3">
    <source>
        <dbReference type="Proteomes" id="UP000243706"/>
    </source>
</evidence>
<accession>A0A240C6E2</accession>
<reference evidence="1" key="1">
    <citation type="journal article" date="2014" name="Int. J. Syst. Evol. Microbiol.">
        <title>Complete genome of a new Firmicutes species belonging to the dominant human colonic microbiota ('Ruminococcus bicirculans') reveals two chromosomes and a selective capacity to utilize plant glucans.</title>
        <authorList>
            <consortium name="NISC Comparative Sequencing Program"/>
            <person name="Wegmann U."/>
            <person name="Louis P."/>
            <person name="Goesmann A."/>
            <person name="Henrissat B."/>
            <person name="Duncan S.H."/>
            <person name="Flint H.J."/>
        </authorList>
    </citation>
    <scope>NUCLEOTIDE SEQUENCE</scope>
    <source>
        <strain evidence="1">CCM 4175</strain>
    </source>
</reference>
<dbReference type="EMBL" id="LT906464">
    <property type="protein sequence ID" value="SNW03182.1"/>
    <property type="molecule type" value="Genomic_DNA"/>
</dbReference>
<dbReference type="AlphaFoldDB" id="A0A240C6E2"/>
<dbReference type="KEGG" id="smus:C7J88_04155"/>
<protein>
    <submittedName>
        <fullName evidence="2">Uncharacterized protein</fullName>
    </submittedName>
</protein>
<dbReference type="Proteomes" id="UP000243706">
    <property type="component" value="Chromosome 1"/>
</dbReference>
<dbReference type="EMBL" id="BMCB01000006">
    <property type="protein sequence ID" value="GGA89882.1"/>
    <property type="molecule type" value="Genomic_DNA"/>
</dbReference>
<name>A0A240C6E2_9STAP</name>
<sequence>MEMRQPKHCNNAPKQQKLFDYVKQQMLDMHMEKVDVIYLMSHGKLASMLCFACKEGQTHKVAYFAEFQSHKKDSDIKSIERIGY</sequence>
<proteinExistence type="predicted"/>
<dbReference type="Proteomes" id="UP000652995">
    <property type="component" value="Unassembled WGS sequence"/>
</dbReference>
<organism evidence="2 3">
    <name type="scientific">Staphylococcus muscae</name>
    <dbReference type="NCBI Taxonomy" id="1294"/>
    <lineage>
        <taxon>Bacteria</taxon>
        <taxon>Bacillati</taxon>
        <taxon>Bacillota</taxon>
        <taxon>Bacilli</taxon>
        <taxon>Bacillales</taxon>
        <taxon>Staphylococcaceae</taxon>
        <taxon>Staphylococcus</taxon>
    </lineage>
</organism>
<evidence type="ECO:0000313" key="4">
    <source>
        <dbReference type="Proteomes" id="UP000652995"/>
    </source>
</evidence>
<dbReference type="OrthoDB" id="2413856at2"/>
<reference evidence="4" key="3">
    <citation type="journal article" date="2019" name="Int. J. Syst. Evol. Microbiol.">
        <title>The Global Catalogue of Microorganisms (GCM) 10K type strain sequencing project: providing services to taxonomists for standard genome sequencing and annotation.</title>
        <authorList>
            <consortium name="The Broad Institute Genomics Platform"/>
            <consortium name="The Broad Institute Genome Sequencing Center for Infectious Disease"/>
            <person name="Wu L."/>
            <person name="Ma J."/>
        </authorList>
    </citation>
    <scope>NUCLEOTIDE SEQUENCE [LARGE SCALE GENOMIC DNA]</scope>
    <source>
        <strain evidence="4">CCM 4175</strain>
    </source>
</reference>
<evidence type="ECO:0000313" key="2">
    <source>
        <dbReference type="EMBL" id="SNW03182.1"/>
    </source>
</evidence>
<keyword evidence="4" id="KW-1185">Reference proteome</keyword>
<gene>
    <name evidence="1" type="ORF">GCM10007183_12640</name>
    <name evidence="2" type="ORF">SAMEA4412661_01496</name>
</gene>
<evidence type="ECO:0000313" key="1">
    <source>
        <dbReference type="EMBL" id="GGA89882.1"/>
    </source>
</evidence>